<evidence type="ECO:0000259" key="7">
    <source>
        <dbReference type="Pfam" id="PF00501"/>
    </source>
</evidence>
<feature type="domain" description="Acetyl-coenzyme A synthetase N-terminal" evidence="9">
    <location>
        <begin position="31"/>
        <end position="88"/>
    </location>
</feature>
<evidence type="ECO:0000256" key="5">
    <source>
        <dbReference type="ARBA" id="ARBA00022840"/>
    </source>
</evidence>
<evidence type="ECO:0000259" key="8">
    <source>
        <dbReference type="Pfam" id="PF13193"/>
    </source>
</evidence>
<dbReference type="InterPro" id="IPR042099">
    <property type="entry name" value="ANL_N_sf"/>
</dbReference>
<evidence type="ECO:0000256" key="3">
    <source>
        <dbReference type="ARBA" id="ARBA00022598"/>
    </source>
</evidence>
<accession>A0A7T7CC33</accession>
<evidence type="ECO:0000256" key="2">
    <source>
        <dbReference type="ARBA" id="ARBA00013275"/>
    </source>
</evidence>
<feature type="domain" description="AMP-dependent synthetase/ligase" evidence="7">
    <location>
        <begin position="100"/>
        <end position="478"/>
    </location>
</feature>
<reference evidence="10 11" key="1">
    <citation type="submission" date="2020-06" db="EMBL/GenBank/DDBJ databases">
        <title>Genomic analysis of Salicibibacter sp. NKC5-3.</title>
        <authorList>
            <person name="Oh Y.J."/>
        </authorList>
    </citation>
    <scope>NUCLEOTIDE SEQUENCE [LARGE SCALE GENOMIC DNA]</scope>
    <source>
        <strain evidence="10 11">NKC5-3</strain>
    </source>
</reference>
<dbReference type="Proteomes" id="UP000595823">
    <property type="component" value="Chromosome"/>
</dbReference>
<dbReference type="KEGG" id="scia:HUG15_14130"/>
<dbReference type="Pfam" id="PF00501">
    <property type="entry name" value="AMP-binding"/>
    <property type="match status" value="1"/>
</dbReference>
<proteinExistence type="inferred from homology"/>
<dbReference type="PANTHER" id="PTHR24095:SF14">
    <property type="entry name" value="ACETYL-COENZYME A SYNTHETASE 1"/>
    <property type="match status" value="1"/>
</dbReference>
<keyword evidence="6" id="KW-0007">Acetylation</keyword>
<dbReference type="EMBL" id="CP054705">
    <property type="protein sequence ID" value="QQK76589.1"/>
    <property type="molecule type" value="Genomic_DNA"/>
</dbReference>
<organism evidence="10 11">
    <name type="scientific">Salicibibacter cibarius</name>
    <dbReference type="NCBI Taxonomy" id="2743000"/>
    <lineage>
        <taxon>Bacteria</taxon>
        <taxon>Bacillati</taxon>
        <taxon>Bacillota</taxon>
        <taxon>Bacilli</taxon>
        <taxon>Bacillales</taxon>
        <taxon>Bacillaceae</taxon>
        <taxon>Salicibibacter</taxon>
    </lineage>
</organism>
<dbReference type="InterPro" id="IPR032387">
    <property type="entry name" value="ACAS_N"/>
</dbReference>
<dbReference type="GO" id="GO:0006085">
    <property type="term" value="P:acetyl-CoA biosynthetic process"/>
    <property type="evidence" value="ECO:0007669"/>
    <property type="project" value="TreeGrafter"/>
</dbReference>
<dbReference type="AlphaFoldDB" id="A0A7T7CC33"/>
<evidence type="ECO:0000313" key="10">
    <source>
        <dbReference type="EMBL" id="QQK76589.1"/>
    </source>
</evidence>
<keyword evidence="5" id="KW-0067">ATP-binding</keyword>
<evidence type="ECO:0000256" key="4">
    <source>
        <dbReference type="ARBA" id="ARBA00022741"/>
    </source>
</evidence>
<dbReference type="InterPro" id="IPR025110">
    <property type="entry name" value="AMP-bd_C"/>
</dbReference>
<protein>
    <recommendedName>
        <fullName evidence="2">acetate--CoA ligase</fullName>
        <ecNumber evidence="2">6.2.1.1</ecNumber>
    </recommendedName>
</protein>
<evidence type="ECO:0000313" key="11">
    <source>
        <dbReference type="Proteomes" id="UP000595823"/>
    </source>
</evidence>
<dbReference type="GO" id="GO:0005524">
    <property type="term" value="F:ATP binding"/>
    <property type="evidence" value="ECO:0007669"/>
    <property type="project" value="UniProtKB-KW"/>
</dbReference>
<dbReference type="Pfam" id="PF13193">
    <property type="entry name" value="AMP-binding_C"/>
    <property type="match status" value="1"/>
</dbReference>
<dbReference type="InterPro" id="IPR000873">
    <property type="entry name" value="AMP-dep_synth/lig_dom"/>
</dbReference>
<dbReference type="EC" id="6.2.1.1" evidence="2"/>
<dbReference type="InterPro" id="IPR045851">
    <property type="entry name" value="AMP-bd_C_sf"/>
</dbReference>
<evidence type="ECO:0000259" key="9">
    <source>
        <dbReference type="Pfam" id="PF16177"/>
    </source>
</evidence>
<dbReference type="InterPro" id="IPR020845">
    <property type="entry name" value="AMP-binding_CS"/>
</dbReference>
<dbReference type="RefSeq" id="WP_200123718.1">
    <property type="nucleotide sequence ID" value="NZ_CP054705.1"/>
</dbReference>
<keyword evidence="11" id="KW-1185">Reference proteome</keyword>
<comment type="similarity">
    <text evidence="1">Belongs to the ATP-dependent AMP-binding enzyme family.</text>
</comment>
<evidence type="ECO:0000256" key="6">
    <source>
        <dbReference type="ARBA" id="ARBA00022990"/>
    </source>
</evidence>
<dbReference type="PANTHER" id="PTHR24095">
    <property type="entry name" value="ACETYL-COENZYME A SYNTHETASE"/>
    <property type="match status" value="1"/>
</dbReference>
<name>A0A7T7CC33_9BACI</name>
<dbReference type="Gene3D" id="3.40.50.12780">
    <property type="entry name" value="N-terminal domain of ligase-like"/>
    <property type="match status" value="1"/>
</dbReference>
<evidence type="ECO:0000256" key="1">
    <source>
        <dbReference type="ARBA" id="ARBA00006432"/>
    </source>
</evidence>
<dbReference type="Gene3D" id="3.30.300.30">
    <property type="match status" value="1"/>
</dbReference>
<dbReference type="Pfam" id="PF16177">
    <property type="entry name" value="ACAS_N"/>
    <property type="match status" value="1"/>
</dbReference>
<keyword evidence="3" id="KW-0436">Ligase</keyword>
<sequence length="649" mass="72875">MSVNPVWFPTEETMQQSPLYEWIKELGFESYEALYEASIRDISWFWGEAEKRTGIEWFQPYQQVVDFRKGMAWPSWFVGGKLNVAHNCLERWVKDPEIANRPAIIWEREDYKRETYTYAELNDWVNQVANGLKQQGISKGDRIVIQMPMIPEMVVAVLAIIKLGAIFVPSFSGFGADPIAKRLDHSQAKMLITVDGYLRSGNVFPVKEVVDEAASMVSCVEKVVVVTRMGRDIPWMENRDMEWVELESGIEHFEAEPMDSMDPCMVIYTSGTTGRPKGTVHNHGPYAVKGAFGNGDRQPGGSGGVNFWITDMGWIMGPSHVFGSLLSASTMLLYEGSPTKPGIDRLWELIDRHQVTYLGIAPTLIRSLMQYGEEPVKRHDLSSLMAIGSTGEPWNPEPWHWLYEKVINKRFPIINFSGGTEIGGVILTNISLKPIAPANFNARAFGMDAQVYNSSGEPVVNETGELVLRQPWLGMTDGFWQDPERYEETYWQKWENTWVHGDAVIQDEDGYWTIFGRSDDTMNIAGKRLGPAEVESIIVDHPAVLESAVIGVPDAVKGEAPVCFVVLNQGNEATKALMDELMEMISNRLGKALSPKAIHAISDLPKTKNEKIKHRTIRKAYLKEDPGDLDLLVNPQTIEEIGEITVGSG</sequence>
<gene>
    <name evidence="10" type="ORF">HUG15_14130</name>
</gene>
<keyword evidence="4" id="KW-0547">Nucleotide-binding</keyword>
<dbReference type="PROSITE" id="PS00455">
    <property type="entry name" value="AMP_BINDING"/>
    <property type="match status" value="1"/>
</dbReference>
<dbReference type="GO" id="GO:0003987">
    <property type="term" value="F:acetate-CoA ligase activity"/>
    <property type="evidence" value="ECO:0007669"/>
    <property type="project" value="UniProtKB-EC"/>
</dbReference>
<feature type="domain" description="AMP-binding enzyme C-terminal" evidence="8">
    <location>
        <begin position="533"/>
        <end position="611"/>
    </location>
</feature>
<dbReference type="SUPFAM" id="SSF56801">
    <property type="entry name" value="Acetyl-CoA synthetase-like"/>
    <property type="match status" value="1"/>
</dbReference>